<evidence type="ECO:0000259" key="4">
    <source>
        <dbReference type="Pfam" id="PF00717"/>
    </source>
</evidence>
<sequence>MSKYEFYKKTGLSNGFLDKGSNIGSDKCQKISEVFPGLNIAWLITGKGQPRTLYPVDETLHIANEPERPRYRSLKEKLAEDKRIPLYNFNVSEGLTQLFHEPKVVSYIEIPNLPKCDGAITVAGDSMYPIVKAGDIVVYKRVNDLETGIIFGEMYVVSVSIDDQLHTLVRFIKKSDIKNHIQLVGYNNLDAAMDVPLNVVEAVVMVKANISYTTMS</sequence>
<dbReference type="SUPFAM" id="SSF51306">
    <property type="entry name" value="LexA/Signal peptidase"/>
    <property type="match status" value="1"/>
</dbReference>
<dbReference type="Pfam" id="PF00717">
    <property type="entry name" value="Peptidase_S24"/>
    <property type="match status" value="1"/>
</dbReference>
<dbReference type="EMBL" id="CP064939">
    <property type="protein sequence ID" value="QPH38400.1"/>
    <property type="molecule type" value="Genomic_DNA"/>
</dbReference>
<protein>
    <recommendedName>
        <fullName evidence="4">Peptidase S24/S26A/S26B/S26C domain-containing protein</fullName>
    </recommendedName>
</protein>
<evidence type="ECO:0000256" key="2">
    <source>
        <dbReference type="ARBA" id="ARBA00023125"/>
    </source>
</evidence>
<dbReference type="GO" id="GO:0003677">
    <property type="term" value="F:DNA binding"/>
    <property type="evidence" value="ECO:0007669"/>
    <property type="project" value="UniProtKB-KW"/>
</dbReference>
<name>A0A7U3Q4E3_9SPHI</name>
<evidence type="ECO:0000256" key="1">
    <source>
        <dbReference type="ARBA" id="ARBA00023015"/>
    </source>
</evidence>
<dbReference type="InterPro" id="IPR036286">
    <property type="entry name" value="LexA/Signal_pep-like_sf"/>
</dbReference>
<gene>
    <name evidence="5" type="ORF">IZT61_15075</name>
</gene>
<dbReference type="AlphaFoldDB" id="A0A7U3Q4E3"/>
<keyword evidence="3" id="KW-0804">Transcription</keyword>
<evidence type="ECO:0000313" key="5">
    <source>
        <dbReference type="EMBL" id="QPH38400.1"/>
    </source>
</evidence>
<evidence type="ECO:0000256" key="3">
    <source>
        <dbReference type="ARBA" id="ARBA00023163"/>
    </source>
</evidence>
<dbReference type="PANTHER" id="PTHR40661:SF1">
    <property type="entry name" value="HTH CRO_C1-TYPE DOMAIN-CONTAINING PROTEIN"/>
    <property type="match status" value="1"/>
</dbReference>
<keyword evidence="1" id="KW-0805">Transcription regulation</keyword>
<dbReference type="Gene3D" id="2.10.109.10">
    <property type="entry name" value="Umud Fragment, subunit A"/>
    <property type="match status" value="1"/>
</dbReference>
<dbReference type="CDD" id="cd06462">
    <property type="entry name" value="Peptidase_S24_S26"/>
    <property type="match status" value="1"/>
</dbReference>
<keyword evidence="2" id="KW-0238">DNA-binding</keyword>
<reference evidence="5 6" key="1">
    <citation type="submission" date="2020-11" db="EMBL/GenBank/DDBJ databases">
        <title>Pedobacter endophytica, an endophytic bacteria isolated form Carex pumila.</title>
        <authorList>
            <person name="Peng Y."/>
            <person name="Jiang L."/>
            <person name="Lee J."/>
        </authorList>
    </citation>
    <scope>NUCLEOTIDE SEQUENCE [LARGE SCALE GENOMIC DNA]</scope>
    <source>
        <strain evidence="5 6">JBR3-12</strain>
    </source>
</reference>
<keyword evidence="6" id="KW-1185">Reference proteome</keyword>
<dbReference type="KEGG" id="pex:IZT61_15075"/>
<dbReference type="PANTHER" id="PTHR40661">
    <property type="match status" value="1"/>
</dbReference>
<accession>A0A7U3Q4E3</accession>
<organism evidence="5 6">
    <name type="scientific">Pedobacter endophyticus</name>
    <dbReference type="NCBI Taxonomy" id="2789740"/>
    <lineage>
        <taxon>Bacteria</taxon>
        <taxon>Pseudomonadati</taxon>
        <taxon>Bacteroidota</taxon>
        <taxon>Sphingobacteriia</taxon>
        <taxon>Sphingobacteriales</taxon>
        <taxon>Sphingobacteriaceae</taxon>
        <taxon>Pedobacter</taxon>
    </lineage>
</organism>
<dbReference type="Proteomes" id="UP000594759">
    <property type="component" value="Chromosome"/>
</dbReference>
<evidence type="ECO:0000313" key="6">
    <source>
        <dbReference type="Proteomes" id="UP000594759"/>
    </source>
</evidence>
<dbReference type="InterPro" id="IPR015927">
    <property type="entry name" value="Peptidase_S24_S26A/B/C"/>
</dbReference>
<proteinExistence type="predicted"/>
<dbReference type="RefSeq" id="WP_196097873.1">
    <property type="nucleotide sequence ID" value="NZ_CP064939.1"/>
</dbReference>
<feature type="domain" description="Peptidase S24/S26A/S26B/S26C" evidence="4">
    <location>
        <begin position="91"/>
        <end position="191"/>
    </location>
</feature>